<feature type="transmembrane region" description="Helical" evidence="2">
    <location>
        <begin position="20"/>
        <end position="40"/>
    </location>
</feature>
<dbReference type="PANTHER" id="PTHR33845">
    <property type="entry name" value="C2H2-TYPE DOMAIN-CONTAINING PROTEIN"/>
    <property type="match status" value="1"/>
</dbReference>
<keyword evidence="5" id="KW-1185">Reference proteome</keyword>
<feature type="transmembrane region" description="Helical" evidence="2">
    <location>
        <begin position="52"/>
        <end position="69"/>
    </location>
</feature>
<evidence type="ECO:0000259" key="3">
    <source>
        <dbReference type="PROSITE" id="PS00028"/>
    </source>
</evidence>
<dbReference type="AlphaFoldDB" id="A0AAU9W519"/>
<sequence>MLMKDISLLISSFICPIQFFYNNLYFMPLLFLWIALILPLEKDINYKQKKKNSLITLLLPLLLTSYRAVNFRLLFYSVGRQNFGLLCLKNTRLSVISLDGWPTLSIVYLQNHRCFNTNFTRNVELAHESRANLLFIVYIKYFNFFALQVDHEADTDISLPVPITDTECKEGRSKRESLYVPDEDSQESEDDINYVQGESLKQLNRFLQLRDTSPVRHVLSVPWNVAQSRTKRRYLRKAEQCASAVMEVLAPEDSSCLWRELCEHEVNRRTTGAKSCQEVELLQAFAESYLNAQHWSTRRQILSILADKLSFKEVQEFIPTLTSYRFDIARHHTLPHGRAEPIPRQENRRMKVDQGKLEDFISLITISHVIQDVPFGERLLKLSTGEVIKTPNVIIMMIPERIVQQYQQYCSERGFEPMSRRTLHRVLDEYSASVRKSFQGLDNFSSRGAEAFDDPDKVVDKLVDGGKTEVWAREMKQQLRSSKQYLKSDYKVHVVESSSIADHCRTYALSDSTDSDFQGHCSHSHNETCAQCCQLQEVLSILESECSSAVYNQEQKSDMLHAVKQARNNIMSWKAHQLRSHFESQTLVHVFQNCLEDSAVVVSIMQDCLVSLKKEMPELERAFYKQDNAGCYHSGYTIVSAKFAGDIAGVGVERNDFSDPQGGKGICDRQAATIKGDIGRYVNEGNDVTKAIQLKTAIESGPGSCAKARYVTFNLDPNAASDANSREQEDDDGENEQASSLFPCPEEGCIKAYSRFVSLQAHLDTGKHKRLPEQETLYDKAKRGYASKLMDEGSSISTVQLQCEEQNSQCFSPLTMGWALKTTTKKTRFTQKQNEFLKQQFEIGEQSGRKADPNEVSKMMRSSRDELGARTFLPEEVLTGQQITGFFS</sequence>
<comment type="caution">
    <text evidence="4">The sequence shown here is derived from an EMBL/GenBank/DDBJ whole genome shotgun (WGS) entry which is preliminary data.</text>
</comment>
<keyword evidence="2" id="KW-0472">Membrane</keyword>
<accession>A0AAU9W519</accession>
<proteinExistence type="predicted"/>
<dbReference type="Proteomes" id="UP001159428">
    <property type="component" value="Unassembled WGS sequence"/>
</dbReference>
<evidence type="ECO:0000313" key="4">
    <source>
        <dbReference type="EMBL" id="CAH3044113.1"/>
    </source>
</evidence>
<protein>
    <recommendedName>
        <fullName evidence="3">C2H2-type domain-containing protein</fullName>
    </recommendedName>
</protein>
<dbReference type="EMBL" id="CALNXJ010000007">
    <property type="protein sequence ID" value="CAH3044113.1"/>
    <property type="molecule type" value="Genomic_DNA"/>
</dbReference>
<reference evidence="4 5" key="1">
    <citation type="submission" date="2022-05" db="EMBL/GenBank/DDBJ databases">
        <authorList>
            <consortium name="Genoscope - CEA"/>
            <person name="William W."/>
        </authorList>
    </citation>
    <scope>NUCLEOTIDE SEQUENCE [LARGE SCALE GENOMIC DNA]</scope>
</reference>
<name>A0AAU9W519_9CNID</name>
<keyword evidence="2" id="KW-1133">Transmembrane helix</keyword>
<evidence type="ECO:0000256" key="1">
    <source>
        <dbReference type="SAM" id="MobiDB-lite"/>
    </source>
</evidence>
<organism evidence="4 5">
    <name type="scientific">Pocillopora meandrina</name>
    <dbReference type="NCBI Taxonomy" id="46732"/>
    <lineage>
        <taxon>Eukaryota</taxon>
        <taxon>Metazoa</taxon>
        <taxon>Cnidaria</taxon>
        <taxon>Anthozoa</taxon>
        <taxon>Hexacorallia</taxon>
        <taxon>Scleractinia</taxon>
        <taxon>Astrocoeniina</taxon>
        <taxon>Pocilloporidae</taxon>
        <taxon>Pocillopora</taxon>
    </lineage>
</organism>
<evidence type="ECO:0000313" key="5">
    <source>
        <dbReference type="Proteomes" id="UP001159428"/>
    </source>
</evidence>
<evidence type="ECO:0000256" key="2">
    <source>
        <dbReference type="SAM" id="Phobius"/>
    </source>
</evidence>
<dbReference type="PANTHER" id="PTHR33845:SF1">
    <property type="entry name" value="C2H2-TYPE DOMAIN-CONTAINING PROTEIN"/>
    <property type="match status" value="1"/>
</dbReference>
<feature type="region of interest" description="Disordered" evidence="1">
    <location>
        <begin position="718"/>
        <end position="740"/>
    </location>
</feature>
<keyword evidence="2" id="KW-0812">Transmembrane</keyword>
<dbReference type="InterPro" id="IPR013087">
    <property type="entry name" value="Znf_C2H2_type"/>
</dbReference>
<feature type="domain" description="C2H2-type" evidence="3">
    <location>
        <begin position="744"/>
        <end position="768"/>
    </location>
</feature>
<dbReference type="PROSITE" id="PS00028">
    <property type="entry name" value="ZINC_FINGER_C2H2_1"/>
    <property type="match status" value="1"/>
</dbReference>
<feature type="non-terminal residue" evidence="4">
    <location>
        <position position="888"/>
    </location>
</feature>
<gene>
    <name evidence="4" type="ORF">PMEA_00030937</name>
</gene>